<gene>
    <name evidence="3" type="ORF">F2P81_021552</name>
    <name evidence="2" type="ORF">SMAX5B_001130</name>
</gene>
<sequence length="115" mass="12655">MSLLLPAGAVKKCGNMCDGYTSVDKTAREPQRFRPETASEGRAGRLPIGEEDDNNRHTGAAGPAVWRRAAGTCLSKLRLAHHNVVQQNCRVQRWRLAHTSEYSDANEPLGAFCYS</sequence>
<dbReference type="Proteomes" id="UP000438429">
    <property type="component" value="Unassembled WGS sequence"/>
</dbReference>
<reference evidence="3 5" key="2">
    <citation type="submission" date="2019-06" db="EMBL/GenBank/DDBJ databases">
        <title>Draft genomes of female and male turbot (Scophthalmus maximus).</title>
        <authorList>
            <person name="Xu H."/>
            <person name="Xu X.-W."/>
            <person name="Shao C."/>
            <person name="Chen S."/>
        </authorList>
    </citation>
    <scope>NUCLEOTIDE SEQUENCE [LARGE SCALE GENOMIC DNA]</scope>
    <source>
        <strain evidence="3">Ysfricsl-2016a</strain>
        <tissue evidence="3">Blood</tissue>
    </source>
</reference>
<feature type="region of interest" description="Disordered" evidence="1">
    <location>
        <begin position="24"/>
        <end position="62"/>
    </location>
</feature>
<accession>A0A2U9CAP3</accession>
<keyword evidence="4" id="KW-1185">Reference proteome</keyword>
<evidence type="ECO:0000313" key="4">
    <source>
        <dbReference type="Proteomes" id="UP000246464"/>
    </source>
</evidence>
<dbReference type="EMBL" id="VEVO01000019">
    <property type="protein sequence ID" value="KAF0026815.1"/>
    <property type="molecule type" value="Genomic_DNA"/>
</dbReference>
<feature type="compositionally biased region" description="Basic and acidic residues" evidence="1">
    <location>
        <begin position="25"/>
        <end position="43"/>
    </location>
</feature>
<evidence type="ECO:0000313" key="2">
    <source>
        <dbReference type="EMBL" id="AWP13548.1"/>
    </source>
</evidence>
<name>A0A2U9CAP3_SCOMX</name>
<organism evidence="2 4">
    <name type="scientific">Scophthalmus maximus</name>
    <name type="common">Turbot</name>
    <name type="synonym">Psetta maxima</name>
    <dbReference type="NCBI Taxonomy" id="52904"/>
    <lineage>
        <taxon>Eukaryota</taxon>
        <taxon>Metazoa</taxon>
        <taxon>Chordata</taxon>
        <taxon>Craniata</taxon>
        <taxon>Vertebrata</taxon>
        <taxon>Euteleostomi</taxon>
        <taxon>Actinopterygii</taxon>
        <taxon>Neopterygii</taxon>
        <taxon>Teleostei</taxon>
        <taxon>Neoteleostei</taxon>
        <taxon>Acanthomorphata</taxon>
        <taxon>Carangaria</taxon>
        <taxon>Pleuronectiformes</taxon>
        <taxon>Pleuronectoidei</taxon>
        <taxon>Scophthalmidae</taxon>
        <taxon>Scophthalmus</taxon>
    </lineage>
</organism>
<dbReference type="AlphaFoldDB" id="A0A2U9CAP3"/>
<proteinExistence type="predicted"/>
<reference evidence="2 4" key="1">
    <citation type="submission" date="2017-12" db="EMBL/GenBank/DDBJ databases">
        <title>Integrating genomic resources of turbot (Scophthalmus maximus) in depth evaluation of genetic and physical mapping variation across individuals.</title>
        <authorList>
            <person name="Martinez P."/>
        </authorList>
    </citation>
    <scope>NUCLEOTIDE SEQUENCE [LARGE SCALE GENOMIC DNA]</scope>
</reference>
<dbReference type="Proteomes" id="UP000246464">
    <property type="component" value="Chromosome 14"/>
</dbReference>
<evidence type="ECO:0000313" key="3">
    <source>
        <dbReference type="EMBL" id="KAF0026815.1"/>
    </source>
</evidence>
<evidence type="ECO:0000256" key="1">
    <source>
        <dbReference type="SAM" id="MobiDB-lite"/>
    </source>
</evidence>
<dbReference type="EMBL" id="CP026256">
    <property type="protein sequence ID" value="AWP13548.1"/>
    <property type="molecule type" value="Genomic_DNA"/>
</dbReference>
<protein>
    <submittedName>
        <fullName evidence="2">Uncharacterized protein</fullName>
    </submittedName>
</protein>
<evidence type="ECO:0000313" key="5">
    <source>
        <dbReference type="Proteomes" id="UP000438429"/>
    </source>
</evidence>